<dbReference type="GO" id="GO:0005886">
    <property type="term" value="C:plasma membrane"/>
    <property type="evidence" value="ECO:0007669"/>
    <property type="project" value="TreeGrafter"/>
</dbReference>
<dbReference type="Pfam" id="PF00015">
    <property type="entry name" value="MCPsignal"/>
    <property type="match status" value="1"/>
</dbReference>
<dbReference type="CDD" id="cd11386">
    <property type="entry name" value="MCP_signal"/>
    <property type="match status" value="1"/>
</dbReference>
<dbReference type="EMBL" id="AP022821">
    <property type="protein sequence ID" value="BCA90519.1"/>
    <property type="molecule type" value="Genomic_DNA"/>
</dbReference>
<dbReference type="InterPro" id="IPR010910">
    <property type="entry name" value="Nitrate/nitrite_sensing_bac"/>
</dbReference>
<dbReference type="PROSITE" id="PS50885">
    <property type="entry name" value="HAMP"/>
    <property type="match status" value="1"/>
</dbReference>
<keyword evidence="2" id="KW-0488">Methylation</keyword>
<keyword evidence="6" id="KW-0472">Membrane</keyword>
<evidence type="ECO:0000256" key="6">
    <source>
        <dbReference type="SAM" id="Phobius"/>
    </source>
</evidence>
<comment type="similarity">
    <text evidence="4">Belongs to the methyl-accepting chemotaxis (MCP) protein family.</text>
</comment>
<dbReference type="PROSITE" id="PS50906">
    <property type="entry name" value="NIT"/>
    <property type="match status" value="1"/>
</dbReference>
<proteinExistence type="inferred from homology"/>
<dbReference type="FunFam" id="1.10.287.950:FF:000001">
    <property type="entry name" value="Methyl-accepting chemotaxis sensory transducer"/>
    <property type="match status" value="1"/>
</dbReference>
<dbReference type="RefSeq" id="WP_044628756.1">
    <property type="nucleotide sequence ID" value="NZ_JBNNHP010000015.1"/>
</dbReference>
<dbReference type="PANTHER" id="PTHR43531:SF14">
    <property type="entry name" value="METHYL-ACCEPTING CHEMOTAXIS PROTEIN I-RELATED"/>
    <property type="match status" value="1"/>
</dbReference>
<feature type="transmembrane region" description="Helical" evidence="6">
    <location>
        <begin position="310"/>
        <end position="332"/>
    </location>
</feature>
<dbReference type="InterPro" id="IPR051310">
    <property type="entry name" value="MCP_chemotaxis"/>
</dbReference>
<dbReference type="Pfam" id="PF08376">
    <property type="entry name" value="NIT"/>
    <property type="match status" value="1"/>
</dbReference>
<evidence type="ECO:0000313" key="8">
    <source>
        <dbReference type="Proteomes" id="UP000503197"/>
    </source>
</evidence>
<dbReference type="InterPro" id="IPR013587">
    <property type="entry name" value="Nitrate/nitrite_sensing"/>
</dbReference>
<keyword evidence="6" id="KW-0812">Transmembrane</keyword>
<evidence type="ECO:0000256" key="2">
    <source>
        <dbReference type="ARBA" id="ARBA00022481"/>
    </source>
</evidence>
<name>A0A0D7V0S8_9GAMM</name>
<dbReference type="PANTHER" id="PTHR43531">
    <property type="entry name" value="PROTEIN ICFG"/>
    <property type="match status" value="1"/>
</dbReference>
<dbReference type="Gene3D" id="1.10.287.950">
    <property type="entry name" value="Methyl-accepting chemotaxis protein"/>
    <property type="match status" value="1"/>
</dbReference>
<dbReference type="InterPro" id="IPR003660">
    <property type="entry name" value="HAMP_dom"/>
</dbReference>
<evidence type="ECO:0000256" key="1">
    <source>
        <dbReference type="ARBA" id="ARBA00004370"/>
    </source>
</evidence>
<dbReference type="SMART" id="SM00304">
    <property type="entry name" value="HAMP"/>
    <property type="match status" value="1"/>
</dbReference>
<comment type="subcellular location">
    <subcellularLocation>
        <location evidence="1">Membrane</location>
    </subcellularLocation>
</comment>
<sequence>MKEILHRLPMRFKFALVLVLPLIALGWFAASGAIARQAAVNELSRMQALTALAQQAGGWVHQVQRERGMTAGFLGSQGKVFGDRLRQQRSDTDAAAEAFFQQRDQLDATLLTSTISSQLAAVEQQWQQNQSLRDQVDLLSVATPEALGHYTGLNSLLMVLVGELAHLTGEGAITRQLAAYYNLLEAKDLAGIERALLSNVFAADAMPEATLQRLLSLIGEERAFLETFRVLSGAANREALEAALSGPEVERVLERRALAIQQTAGYGVNPEEWFDWQTVKIGRLKALEDSVSASIVSTADELKRQAQRDLWWYLAIAVVTAVIAIGMAILIVRTITRPLQRALVSIAERGDDLTQRLPVPGSDELSRLYQAVNDASAQTEQLIAEMKRNAQSVALASNEIAQGNQDLAQRTEEQSASLVQTASSMEQMTATVRQNADNAHQAQRMTGGVANQAQEATEVAMQARQAMQHIHQANEQVTTIVTAIDNIAFQTNLLALNASVEAARAGEHGRGFAVVADEVRKLASRSAEEASQIRHLVNNNVARINEGEALVATTSDTLEKIAARVQQVATLVDEIATASHEQSAGVEQISHAMAQLEDVTQQNASLVEQVATASRSLDDQAEEMTTLVSRFRVAEISPRHSQQLAYS</sequence>
<dbReference type="SMART" id="SM00283">
    <property type="entry name" value="MA"/>
    <property type="match status" value="1"/>
</dbReference>
<dbReference type="GO" id="GO:0006935">
    <property type="term" value="P:chemotaxis"/>
    <property type="evidence" value="ECO:0007669"/>
    <property type="project" value="TreeGrafter"/>
</dbReference>
<dbReference type="PROSITE" id="PS50111">
    <property type="entry name" value="CHEMOTAXIS_TRANSDUC_2"/>
    <property type="match status" value="1"/>
</dbReference>
<evidence type="ECO:0000256" key="5">
    <source>
        <dbReference type="PROSITE-ProRule" id="PRU00284"/>
    </source>
</evidence>
<dbReference type="Pfam" id="PF00672">
    <property type="entry name" value="HAMP"/>
    <property type="match status" value="1"/>
</dbReference>
<evidence type="ECO:0000256" key="4">
    <source>
        <dbReference type="ARBA" id="ARBA00029447"/>
    </source>
</evidence>
<dbReference type="CDD" id="cd06225">
    <property type="entry name" value="HAMP"/>
    <property type="match status" value="1"/>
</dbReference>
<dbReference type="GO" id="GO:0007165">
    <property type="term" value="P:signal transduction"/>
    <property type="evidence" value="ECO:0007669"/>
    <property type="project" value="UniProtKB-KW"/>
</dbReference>
<reference evidence="7 8" key="1">
    <citation type="submission" date="2020-02" db="EMBL/GenBank/DDBJ databases">
        <title>Complete Genome Sequence of Halomonas meridiana strain BAA-801, Isolated from Deep Sea Thermal Vent.</title>
        <authorList>
            <person name="Takahashi Y."/>
            <person name="Takahashi H."/>
            <person name="Galipon J."/>
            <person name="Arakawa K."/>
        </authorList>
    </citation>
    <scope>NUCLEOTIDE SEQUENCE [LARGE SCALE GENOMIC DNA]</scope>
    <source>
        <strain evidence="7 8">Slthf1</strain>
    </source>
</reference>
<protein>
    <submittedName>
        <fullName evidence="7">Methyl-accepting chemotaxis sensory transducer</fullName>
    </submittedName>
</protein>
<dbReference type="AlphaFoldDB" id="A0A0D7V0S8"/>
<dbReference type="SUPFAM" id="SSF58104">
    <property type="entry name" value="Methyl-accepting chemotaxis protein (MCP) signaling domain"/>
    <property type="match status" value="1"/>
</dbReference>
<evidence type="ECO:0000313" key="7">
    <source>
        <dbReference type="EMBL" id="BCA90519.1"/>
    </source>
</evidence>
<organism evidence="7 8">
    <name type="scientific">Vreelandella aquamarina</name>
    <dbReference type="NCBI Taxonomy" id="77097"/>
    <lineage>
        <taxon>Bacteria</taxon>
        <taxon>Pseudomonadati</taxon>
        <taxon>Pseudomonadota</taxon>
        <taxon>Gammaproteobacteria</taxon>
        <taxon>Oceanospirillales</taxon>
        <taxon>Halomonadaceae</taxon>
        <taxon>Vreelandella</taxon>
    </lineage>
</organism>
<dbReference type="InterPro" id="IPR004089">
    <property type="entry name" value="MCPsignal_dom"/>
</dbReference>
<gene>
    <name evidence="7" type="primary">mcp40H-8</name>
    <name evidence="7" type="ORF">HMSLTHF_02940</name>
</gene>
<evidence type="ECO:0000256" key="3">
    <source>
        <dbReference type="ARBA" id="ARBA00023224"/>
    </source>
</evidence>
<dbReference type="GO" id="GO:0004888">
    <property type="term" value="F:transmembrane signaling receptor activity"/>
    <property type="evidence" value="ECO:0007669"/>
    <property type="project" value="TreeGrafter"/>
</dbReference>
<accession>A0A0D7V0S8</accession>
<keyword evidence="6" id="KW-1133">Transmembrane helix</keyword>
<dbReference type="Proteomes" id="UP000503197">
    <property type="component" value="Chromosome"/>
</dbReference>
<keyword evidence="3 5" id="KW-0807">Transducer</keyword>